<feature type="domain" description="RelA/SpoT" evidence="2">
    <location>
        <begin position="50"/>
        <end position="188"/>
    </location>
</feature>
<dbReference type="SMART" id="SM00954">
    <property type="entry name" value="RelA_SpoT"/>
    <property type="match status" value="1"/>
</dbReference>
<dbReference type="PANTHER" id="PTHR41773:SF1">
    <property type="entry name" value="RELA_SPOT DOMAIN-CONTAINING PROTEIN"/>
    <property type="match status" value="1"/>
</dbReference>
<comment type="pathway">
    <text evidence="1">Purine metabolism; ppGpp biosynthesis; ppGpp from GTP: step 1/2.</text>
</comment>
<comment type="caution">
    <text evidence="3">The sequence shown here is derived from an EMBL/GenBank/DDBJ whole genome shotgun (WGS) entry which is preliminary data.</text>
</comment>
<dbReference type="InterPro" id="IPR043519">
    <property type="entry name" value="NT_sf"/>
</dbReference>
<sequence>MELKLFGFIEEVLDELESRRAVLEEVSKELADFFEEILDGTNKGYLNINTRVKGANSLKEKIIRNQYYQKYETKELLFQNVPDIIGVRIECRFIQDEADLYKYIKRYFNEKSEEHKELYFNSKRPNILLSLAGKQPQEQKNGMKIYRIDGKYLEGELEVNFEVQIKSLVNVFWGEIEHKVIYKNFNYVIADKFYKDIMKSIKNSLSTIDQQLLLISNQFDQSEEDSYVTQEEHMEKVLAKIIYDIFAIKMKESIGVLVDFKKSCEAIVRYVFRDMLGKEVSRRGKQMMIGFEKVGNINKEGIDFTQKLEFESEPHYEDAYTEMIGRHIQERINEEFQWNLFFRILFALEPENNCEDFENFIHYYTQKVYSKINDSKLNSNFTDEETIEIIRRLVMVFSECFVKINSVELLYDSMLEQALKQINSVTEAIYKNVLTYEQWEKEKKIYIDLLEVRLLMMFNIEVEPSKVLAILDGIRITKSNIEVPKGMMKYIYKLG</sequence>
<dbReference type="AlphaFoldDB" id="A0A9E2NKA4"/>
<organism evidence="3 4">
    <name type="scientific">Candidatus Cellulosilyticum pullistercoris</name>
    <dbReference type="NCBI Taxonomy" id="2838521"/>
    <lineage>
        <taxon>Bacteria</taxon>
        <taxon>Bacillati</taxon>
        <taxon>Bacillota</taxon>
        <taxon>Clostridia</taxon>
        <taxon>Lachnospirales</taxon>
        <taxon>Cellulosilyticaceae</taxon>
        <taxon>Cellulosilyticum</taxon>
    </lineage>
</organism>
<evidence type="ECO:0000313" key="4">
    <source>
        <dbReference type="Proteomes" id="UP000824229"/>
    </source>
</evidence>
<reference evidence="3" key="1">
    <citation type="journal article" date="2021" name="PeerJ">
        <title>Extensive microbial diversity within the chicken gut microbiome revealed by metagenomics and culture.</title>
        <authorList>
            <person name="Gilroy R."/>
            <person name="Ravi A."/>
            <person name="Getino M."/>
            <person name="Pursley I."/>
            <person name="Horton D.L."/>
            <person name="Alikhan N.F."/>
            <person name="Baker D."/>
            <person name="Gharbi K."/>
            <person name="Hall N."/>
            <person name="Watson M."/>
            <person name="Adriaenssens E.M."/>
            <person name="Foster-Nyarko E."/>
            <person name="Jarju S."/>
            <person name="Secka A."/>
            <person name="Antonio M."/>
            <person name="Oren A."/>
            <person name="Chaudhuri R.R."/>
            <person name="La Ragione R."/>
            <person name="Hildebrand F."/>
            <person name="Pallen M.J."/>
        </authorList>
    </citation>
    <scope>NUCLEOTIDE SEQUENCE</scope>
    <source>
        <strain evidence="3">B5-657</strain>
    </source>
</reference>
<evidence type="ECO:0000313" key="3">
    <source>
        <dbReference type="EMBL" id="MBU3803449.1"/>
    </source>
</evidence>
<dbReference type="InterPro" id="IPR007685">
    <property type="entry name" value="RelA_SpoT"/>
</dbReference>
<dbReference type="SUPFAM" id="SSF81301">
    <property type="entry name" value="Nucleotidyltransferase"/>
    <property type="match status" value="1"/>
</dbReference>
<dbReference type="GO" id="GO:0015969">
    <property type="term" value="P:guanosine tetraphosphate metabolic process"/>
    <property type="evidence" value="ECO:0007669"/>
    <property type="project" value="InterPro"/>
</dbReference>
<gene>
    <name evidence="3" type="ORF">H9872_01645</name>
</gene>
<accession>A0A9E2NKA4</accession>
<dbReference type="Proteomes" id="UP000824229">
    <property type="component" value="Unassembled WGS sequence"/>
</dbReference>
<dbReference type="PANTHER" id="PTHR41773">
    <property type="entry name" value="GTP PYROPHOSPHATASE-RELATED"/>
    <property type="match status" value="1"/>
</dbReference>
<proteinExistence type="predicted"/>
<reference evidence="3" key="2">
    <citation type="submission" date="2021-04" db="EMBL/GenBank/DDBJ databases">
        <authorList>
            <person name="Gilroy R."/>
        </authorList>
    </citation>
    <scope>NUCLEOTIDE SEQUENCE</scope>
    <source>
        <strain evidence="3">B5-657</strain>
    </source>
</reference>
<dbReference type="Gene3D" id="3.30.460.10">
    <property type="entry name" value="Beta Polymerase, domain 2"/>
    <property type="match status" value="1"/>
</dbReference>
<evidence type="ECO:0000256" key="1">
    <source>
        <dbReference type="ARBA" id="ARBA00004976"/>
    </source>
</evidence>
<name>A0A9E2NKA4_9FIRM</name>
<evidence type="ECO:0000259" key="2">
    <source>
        <dbReference type="SMART" id="SM00954"/>
    </source>
</evidence>
<dbReference type="EMBL" id="JAHLFQ010000027">
    <property type="protein sequence ID" value="MBU3803449.1"/>
    <property type="molecule type" value="Genomic_DNA"/>
</dbReference>
<dbReference type="Pfam" id="PF04607">
    <property type="entry name" value="RelA_SpoT"/>
    <property type="match status" value="1"/>
</dbReference>
<protein>
    <recommendedName>
        <fullName evidence="2">RelA/SpoT domain-containing protein</fullName>
    </recommendedName>
</protein>